<dbReference type="Gene3D" id="1.10.10.10">
    <property type="entry name" value="Winged helix-like DNA-binding domain superfamily/Winged helix DNA-binding domain"/>
    <property type="match status" value="1"/>
</dbReference>
<dbReference type="InterPro" id="IPR011991">
    <property type="entry name" value="ArsR-like_HTH"/>
</dbReference>
<name>A0ABU9IZJ8_9GAMM</name>
<dbReference type="SUPFAM" id="SSF54909">
    <property type="entry name" value="Dimeric alpha+beta barrel"/>
    <property type="match status" value="1"/>
</dbReference>
<dbReference type="SMART" id="SM00344">
    <property type="entry name" value="HTH_ASNC"/>
    <property type="match status" value="1"/>
</dbReference>
<dbReference type="PRINTS" id="PR00033">
    <property type="entry name" value="HTHASNC"/>
</dbReference>
<dbReference type="CDD" id="cd00090">
    <property type="entry name" value="HTH_ARSR"/>
    <property type="match status" value="1"/>
</dbReference>
<dbReference type="EMBL" id="JBBWWT010000002">
    <property type="protein sequence ID" value="MEL1263822.1"/>
    <property type="molecule type" value="Genomic_DNA"/>
</dbReference>
<dbReference type="InterPro" id="IPR036390">
    <property type="entry name" value="WH_DNA-bd_sf"/>
</dbReference>
<evidence type="ECO:0000313" key="6">
    <source>
        <dbReference type="Proteomes" id="UP001459204"/>
    </source>
</evidence>
<evidence type="ECO:0000256" key="3">
    <source>
        <dbReference type="ARBA" id="ARBA00023163"/>
    </source>
</evidence>
<comment type="caution">
    <text evidence="5">The sequence shown here is derived from an EMBL/GenBank/DDBJ whole genome shotgun (WGS) entry which is preliminary data.</text>
</comment>
<reference evidence="5 6" key="1">
    <citation type="submission" date="2024-04" db="EMBL/GenBank/DDBJ databases">
        <title>Draft genome sequence of Pseudoxanthomonas putridarboris WD12.</title>
        <authorList>
            <person name="Oh J."/>
        </authorList>
    </citation>
    <scope>NUCLEOTIDE SEQUENCE [LARGE SCALE GENOMIC DNA]</scope>
    <source>
        <strain evidence="5 6">WD12</strain>
    </source>
</reference>
<keyword evidence="6" id="KW-1185">Reference proteome</keyword>
<evidence type="ECO:0000259" key="4">
    <source>
        <dbReference type="PROSITE" id="PS50956"/>
    </source>
</evidence>
<gene>
    <name evidence="5" type="ORF">AAD027_05465</name>
</gene>
<sequence length="143" mass="16013">MKLTAADEQLLSVLRENARASTAQIARRLDLSRTTVQSRIERLEREGVISGYTVRVHDEYERGNIRAHIMITVHPKQMPAVVKALREMPQVRHLHSVSGGWDLVAMGVVPTVAEMDVLTDRIGAIDGVERTTSSIILSTKFER</sequence>
<dbReference type="PANTHER" id="PTHR30154">
    <property type="entry name" value="LEUCINE-RESPONSIVE REGULATORY PROTEIN"/>
    <property type="match status" value="1"/>
</dbReference>
<keyword evidence="1" id="KW-0805">Transcription regulation</keyword>
<keyword evidence="2" id="KW-0238">DNA-binding</keyword>
<dbReference type="PANTHER" id="PTHR30154:SF53">
    <property type="entry name" value="HTH-TYPE TRANSCRIPTIONAL REGULATOR LRPC"/>
    <property type="match status" value="1"/>
</dbReference>
<accession>A0ABU9IZJ8</accession>
<dbReference type="InterPro" id="IPR019887">
    <property type="entry name" value="Tscrpt_reg_AsnC/Lrp_C"/>
</dbReference>
<dbReference type="Proteomes" id="UP001459204">
    <property type="component" value="Unassembled WGS sequence"/>
</dbReference>
<dbReference type="PROSITE" id="PS50956">
    <property type="entry name" value="HTH_ASNC_2"/>
    <property type="match status" value="1"/>
</dbReference>
<dbReference type="InterPro" id="IPR011008">
    <property type="entry name" value="Dimeric_a/b-barrel"/>
</dbReference>
<dbReference type="RefSeq" id="WP_341725005.1">
    <property type="nucleotide sequence ID" value="NZ_JBBWWT010000002.1"/>
</dbReference>
<protein>
    <submittedName>
        <fullName evidence="5">Lrp/AsnC family transcriptional regulator</fullName>
    </submittedName>
</protein>
<proteinExistence type="predicted"/>
<dbReference type="InterPro" id="IPR036388">
    <property type="entry name" value="WH-like_DNA-bd_sf"/>
</dbReference>
<dbReference type="InterPro" id="IPR019888">
    <property type="entry name" value="Tscrpt_reg_AsnC-like"/>
</dbReference>
<feature type="domain" description="HTH asnC-type" evidence="4">
    <location>
        <begin position="3"/>
        <end position="65"/>
    </location>
</feature>
<evidence type="ECO:0000256" key="2">
    <source>
        <dbReference type="ARBA" id="ARBA00023125"/>
    </source>
</evidence>
<dbReference type="Pfam" id="PF13412">
    <property type="entry name" value="HTH_24"/>
    <property type="match status" value="1"/>
</dbReference>
<organism evidence="5 6">
    <name type="scientific">Pseudoxanthomonas putridarboris</name>
    <dbReference type="NCBI Taxonomy" id="752605"/>
    <lineage>
        <taxon>Bacteria</taxon>
        <taxon>Pseudomonadati</taxon>
        <taxon>Pseudomonadota</taxon>
        <taxon>Gammaproteobacteria</taxon>
        <taxon>Lysobacterales</taxon>
        <taxon>Lysobacteraceae</taxon>
        <taxon>Pseudoxanthomonas</taxon>
    </lineage>
</organism>
<keyword evidence="3" id="KW-0804">Transcription</keyword>
<dbReference type="InterPro" id="IPR000485">
    <property type="entry name" value="AsnC-type_HTH_dom"/>
</dbReference>
<evidence type="ECO:0000313" key="5">
    <source>
        <dbReference type="EMBL" id="MEL1263822.1"/>
    </source>
</evidence>
<dbReference type="Gene3D" id="3.30.70.920">
    <property type="match status" value="1"/>
</dbReference>
<dbReference type="Pfam" id="PF01037">
    <property type="entry name" value="AsnC_trans_reg"/>
    <property type="match status" value="1"/>
</dbReference>
<evidence type="ECO:0000256" key="1">
    <source>
        <dbReference type="ARBA" id="ARBA00023015"/>
    </source>
</evidence>
<dbReference type="SUPFAM" id="SSF46785">
    <property type="entry name" value="Winged helix' DNA-binding domain"/>
    <property type="match status" value="1"/>
</dbReference>